<evidence type="ECO:0000313" key="3">
    <source>
        <dbReference type="EMBL" id="CSD56144.1"/>
    </source>
</evidence>
<dbReference type="GeneID" id="39515033"/>
<evidence type="ECO:0000256" key="1">
    <source>
        <dbReference type="SAM" id="MobiDB-lite"/>
    </source>
</evidence>
<name>A0A097GBI2_VIBCL</name>
<dbReference type="Proteomes" id="UP000471242">
    <property type="component" value="Unassembled WGS sequence"/>
</dbReference>
<evidence type="ECO:0000313" key="6">
    <source>
        <dbReference type="Proteomes" id="UP000471242"/>
    </source>
</evidence>
<gene>
    <name evidence="4" type="ORF">D6U24_15280</name>
    <name evidence="3" type="ORF">ERS013200_04390</name>
</gene>
<dbReference type="EMBL" id="QZRB01000023">
    <property type="protein sequence ID" value="MVD24710.1"/>
    <property type="molecule type" value="Genomic_DNA"/>
</dbReference>
<dbReference type="EMBL" id="KM083064">
    <property type="protein sequence ID" value="AIW55838.1"/>
    <property type="molecule type" value="Genomic_DNA"/>
</dbReference>
<reference evidence="2" key="1">
    <citation type="journal article" date="2015" name="Int. J. Antimicrob. Agents">
        <title>IncA/C plasmids harboured in serious multidrug-resistant Vibrio cholerae serogroup O139 strains in China.</title>
        <authorList>
            <person name="Wang R."/>
            <person name="Yu D."/>
            <person name="Zhu L."/>
            <person name="Li J."/>
            <person name="Yue J."/>
            <person name="Kan B."/>
        </authorList>
    </citation>
    <scope>NUCLEOTIDE SEQUENCE</scope>
    <source>
        <strain evidence="2">ICDC-1447</strain>
        <plasmid evidence="2">pVC1447</plasmid>
    </source>
</reference>
<feature type="compositionally biased region" description="Polar residues" evidence="1">
    <location>
        <begin position="59"/>
        <end position="86"/>
    </location>
</feature>
<feature type="region of interest" description="Disordered" evidence="1">
    <location>
        <begin position="59"/>
        <end position="97"/>
    </location>
</feature>
<evidence type="ECO:0000313" key="4">
    <source>
        <dbReference type="EMBL" id="MVD24710.1"/>
    </source>
</evidence>
<keyword evidence="2" id="KW-0614">Plasmid</keyword>
<sequence>MAGSKWDGKISNLNISEQAFPELYRELSQMQHKARSDRLRALALLGLYSLRFSGNIGSFEQQSSESQPAQHQNSPVQTDAKLNSQRDSLKGKLMGSV</sequence>
<geneLocation type="plasmid" evidence="2">
    <name>pVC1447</name>
</geneLocation>
<evidence type="ECO:0000313" key="5">
    <source>
        <dbReference type="Proteomes" id="UP000041770"/>
    </source>
</evidence>
<proteinExistence type="predicted"/>
<reference evidence="4 6" key="3">
    <citation type="submission" date="2018-09" db="EMBL/GenBank/DDBJ databases">
        <title>Genomic epidemiology reveals two lineages of Vibrio cholerae that can cause global cholera epidemics despite absence of cholera toxin gene.</title>
        <authorList>
            <person name="Wang H."/>
            <person name="Zen W."/>
            <person name="Yu H."/>
            <person name="Zhang W."/>
            <person name="Pan J."/>
            <person name="Yang C."/>
            <person name="Cui Y."/>
        </authorList>
    </citation>
    <scope>NUCLEOTIDE SEQUENCE [LARGE SCALE GENOMIC DNA]</scope>
    <source>
        <strain evidence="4 6">00-1_S85</strain>
    </source>
</reference>
<dbReference type="EMBL" id="CWQY01000158">
    <property type="protein sequence ID" value="CSD56144.1"/>
    <property type="molecule type" value="Genomic_DNA"/>
</dbReference>
<accession>A0A097GBI2</accession>
<dbReference type="KEGG" id="vcq:EN18_05005"/>
<organism evidence="2">
    <name type="scientific">Vibrio cholerae</name>
    <dbReference type="NCBI Taxonomy" id="666"/>
    <lineage>
        <taxon>Bacteria</taxon>
        <taxon>Pseudomonadati</taxon>
        <taxon>Pseudomonadota</taxon>
        <taxon>Gammaproteobacteria</taxon>
        <taxon>Vibrionales</taxon>
        <taxon>Vibrionaceae</taxon>
        <taxon>Vibrio</taxon>
    </lineage>
</organism>
<dbReference type="Proteomes" id="UP000041770">
    <property type="component" value="Unassembled WGS sequence"/>
</dbReference>
<dbReference type="AlphaFoldDB" id="A0A097GBI2"/>
<protein>
    <submittedName>
        <fullName evidence="2">Uncharacterized protein</fullName>
    </submittedName>
</protein>
<reference evidence="3 5" key="2">
    <citation type="submission" date="2015-07" db="EMBL/GenBank/DDBJ databases">
        <authorList>
            <consortium name="Pathogen Informatics"/>
        </authorList>
    </citation>
    <scope>NUCLEOTIDE SEQUENCE [LARGE SCALE GENOMIC DNA]</scope>
    <source>
        <strain evidence="3 5">A316</strain>
    </source>
</reference>
<evidence type="ECO:0000313" key="2">
    <source>
        <dbReference type="EMBL" id="AIW55838.1"/>
    </source>
</evidence>
<dbReference type="RefSeq" id="WP_000919078.1">
    <property type="nucleotide sequence ID" value="NC_023291.1"/>
</dbReference>